<name>A0ABS4GNV3_9BACL</name>
<evidence type="ECO:0000313" key="2">
    <source>
        <dbReference type="EMBL" id="MBP1931732.1"/>
    </source>
</evidence>
<feature type="domain" description="SLH" evidence="1">
    <location>
        <begin position="197"/>
        <end position="260"/>
    </location>
</feature>
<evidence type="ECO:0000259" key="1">
    <source>
        <dbReference type="PROSITE" id="PS51272"/>
    </source>
</evidence>
<gene>
    <name evidence="2" type="ORF">J2Z37_001733</name>
</gene>
<keyword evidence="3" id="KW-1185">Reference proteome</keyword>
<proteinExistence type="predicted"/>
<dbReference type="InterPro" id="IPR051465">
    <property type="entry name" value="Cell_Envelope_Struct_Comp"/>
</dbReference>
<accession>A0ABS4GNV3</accession>
<protein>
    <recommendedName>
        <fullName evidence="1">SLH domain-containing protein</fullName>
    </recommendedName>
</protein>
<dbReference type="InterPro" id="IPR001119">
    <property type="entry name" value="SLH_dom"/>
</dbReference>
<evidence type="ECO:0000313" key="3">
    <source>
        <dbReference type="Proteomes" id="UP001519343"/>
    </source>
</evidence>
<dbReference type="EMBL" id="JAGGKT010000003">
    <property type="protein sequence ID" value="MBP1931732.1"/>
    <property type="molecule type" value="Genomic_DNA"/>
</dbReference>
<reference evidence="2 3" key="1">
    <citation type="submission" date="2021-03" db="EMBL/GenBank/DDBJ databases">
        <title>Genomic Encyclopedia of Type Strains, Phase IV (KMG-IV): sequencing the most valuable type-strain genomes for metagenomic binning, comparative biology and taxonomic classification.</title>
        <authorList>
            <person name="Goeker M."/>
        </authorList>
    </citation>
    <scope>NUCLEOTIDE SEQUENCE [LARGE SCALE GENOMIC DNA]</scope>
    <source>
        <strain evidence="2 3">DSM 24738</strain>
    </source>
</reference>
<dbReference type="Proteomes" id="UP001519343">
    <property type="component" value="Unassembled WGS sequence"/>
</dbReference>
<organism evidence="2 3">
    <name type="scientific">Ammoniphilus resinae</name>
    <dbReference type="NCBI Taxonomy" id="861532"/>
    <lineage>
        <taxon>Bacteria</taxon>
        <taxon>Bacillati</taxon>
        <taxon>Bacillota</taxon>
        <taxon>Bacilli</taxon>
        <taxon>Bacillales</taxon>
        <taxon>Paenibacillaceae</taxon>
        <taxon>Aneurinibacillus group</taxon>
        <taxon>Ammoniphilus</taxon>
    </lineage>
</organism>
<dbReference type="Pfam" id="PF00395">
    <property type="entry name" value="SLH"/>
    <property type="match status" value="2"/>
</dbReference>
<dbReference type="PANTHER" id="PTHR43308">
    <property type="entry name" value="OUTER MEMBRANE PROTEIN ALPHA-RELATED"/>
    <property type="match status" value="1"/>
</dbReference>
<dbReference type="PROSITE" id="PS51272">
    <property type="entry name" value="SLH"/>
    <property type="match status" value="1"/>
</dbReference>
<sequence length="362" mass="41224">MKLTKLPLFYWLLVIFLVGSFVVIPTPDAWAEKGSAYAVQCIADQEAVGEEGVINYHILYHRVENKNNTHSWIKVKVPKGLEVMKEDIQGGNWDEKNRVIKWQLVNNENKNNNVIHFNLKVKQGVQKGSVHELGCLLESNGVVVGEIPAVRVKIATQIDQPFFTGFPDGHFYPEAYLTRAEAAAIIARVKNLNHGKATVHYTDVPKDHWGFDYIHQVTRAGFMKGFSDGSFHPSERISKAEVVTILLRLRGVKELPYGKGHWAKENLNTAKALKWIKEIGGMDDLDRPIVRADAAKLFDTAFFRGPLEDGEMIVKQHFPDVPRDYWAFHWIEEASKEAHEAVYKNKGVEELIRYLPHLTKSF</sequence>
<comment type="caution">
    <text evidence="2">The sequence shown here is derived from an EMBL/GenBank/DDBJ whole genome shotgun (WGS) entry which is preliminary data.</text>
</comment>
<dbReference type="RefSeq" id="WP_209809806.1">
    <property type="nucleotide sequence ID" value="NZ_JAGGKT010000003.1"/>
</dbReference>